<dbReference type="Proteomes" id="UP000325003">
    <property type="component" value="Unassembled WGS sequence"/>
</dbReference>
<gene>
    <name evidence="5" type="ORF">F0U44_12675</name>
</gene>
<evidence type="ECO:0000259" key="4">
    <source>
        <dbReference type="SMART" id="SM00822"/>
    </source>
</evidence>
<accession>A0A5B1LG17</accession>
<protein>
    <submittedName>
        <fullName evidence="5">SDR family oxidoreductase</fullName>
    </submittedName>
</protein>
<keyword evidence="6" id="KW-1185">Reference proteome</keyword>
<comment type="caution">
    <text evidence="5">The sequence shown here is derived from an EMBL/GenBank/DDBJ whole genome shotgun (WGS) entry which is preliminary data.</text>
</comment>
<comment type="similarity">
    <text evidence="1 3">Belongs to the short-chain dehydrogenases/reductases (SDR) family.</text>
</comment>
<evidence type="ECO:0000256" key="1">
    <source>
        <dbReference type="ARBA" id="ARBA00006484"/>
    </source>
</evidence>
<sequence length="291" mass="30620">MNLGFEARSARTSTSGALAGRVIAITGAGRGIGAATATALTAEGARVAIGDIDLDIAKATAERIGGDTIALPLDVTSVDSVRDFMDTVESTLGPIDVYINNAGVMPLSPLLDEDDAVIDRIFAINTRAMIHSTREAARRMLPRGKGHIVNVASTAGKAGIAGSATYSASKAAVIQYTEGAYAELHDSGLEFTVVMPGITRTELTDGVEDMPAFRAITPESVADAITAAIIKPRFEVYVPGSARPLMNVTRLLPFSVGQWIGKKMGADHVFMDALKRPERSDYEARAKGAEQ</sequence>
<dbReference type="RefSeq" id="WP_149728628.1">
    <property type="nucleotide sequence ID" value="NZ_VUJV01000003.1"/>
</dbReference>
<proteinExistence type="inferred from homology"/>
<dbReference type="CDD" id="cd05233">
    <property type="entry name" value="SDR_c"/>
    <property type="match status" value="1"/>
</dbReference>
<dbReference type="Pfam" id="PF00106">
    <property type="entry name" value="adh_short"/>
    <property type="match status" value="1"/>
</dbReference>
<dbReference type="InterPro" id="IPR036291">
    <property type="entry name" value="NAD(P)-bd_dom_sf"/>
</dbReference>
<reference evidence="5 6" key="1">
    <citation type="submission" date="2019-09" db="EMBL/GenBank/DDBJ databases">
        <title>Nocardioides panacisoli sp. nov., isolated from the soil of a ginseng field.</title>
        <authorList>
            <person name="Cho C."/>
        </authorList>
    </citation>
    <scope>NUCLEOTIDE SEQUENCE [LARGE SCALE GENOMIC DNA]</scope>
    <source>
        <strain evidence="5 6">BN130099</strain>
    </source>
</reference>
<dbReference type="NCBIfam" id="NF005878">
    <property type="entry name" value="PRK07825.1"/>
    <property type="match status" value="1"/>
</dbReference>
<dbReference type="InterPro" id="IPR057326">
    <property type="entry name" value="KR_dom"/>
</dbReference>
<evidence type="ECO:0000313" key="5">
    <source>
        <dbReference type="EMBL" id="KAA1419294.1"/>
    </source>
</evidence>
<dbReference type="Gene3D" id="3.40.50.720">
    <property type="entry name" value="NAD(P)-binding Rossmann-like Domain"/>
    <property type="match status" value="1"/>
</dbReference>
<dbReference type="PRINTS" id="PR00081">
    <property type="entry name" value="GDHRDH"/>
</dbReference>
<dbReference type="GO" id="GO:0016616">
    <property type="term" value="F:oxidoreductase activity, acting on the CH-OH group of donors, NAD or NADP as acceptor"/>
    <property type="evidence" value="ECO:0007669"/>
    <property type="project" value="TreeGrafter"/>
</dbReference>
<dbReference type="PANTHER" id="PTHR24322:SF736">
    <property type="entry name" value="RETINOL DEHYDROGENASE 10"/>
    <property type="match status" value="1"/>
</dbReference>
<evidence type="ECO:0000256" key="3">
    <source>
        <dbReference type="RuleBase" id="RU000363"/>
    </source>
</evidence>
<dbReference type="SMART" id="SM00822">
    <property type="entry name" value="PKS_KR"/>
    <property type="match status" value="1"/>
</dbReference>
<name>A0A5B1LG17_9ACTN</name>
<organism evidence="5 6">
    <name type="scientific">Nocardioides humilatus</name>
    <dbReference type="NCBI Taxonomy" id="2607660"/>
    <lineage>
        <taxon>Bacteria</taxon>
        <taxon>Bacillati</taxon>
        <taxon>Actinomycetota</taxon>
        <taxon>Actinomycetes</taxon>
        <taxon>Propionibacteriales</taxon>
        <taxon>Nocardioidaceae</taxon>
        <taxon>Nocardioides</taxon>
    </lineage>
</organism>
<dbReference type="InterPro" id="IPR002347">
    <property type="entry name" value="SDR_fam"/>
</dbReference>
<evidence type="ECO:0000256" key="2">
    <source>
        <dbReference type="ARBA" id="ARBA00023002"/>
    </source>
</evidence>
<dbReference type="EMBL" id="VUJV01000003">
    <property type="protein sequence ID" value="KAA1419294.1"/>
    <property type="molecule type" value="Genomic_DNA"/>
</dbReference>
<dbReference type="SUPFAM" id="SSF51735">
    <property type="entry name" value="NAD(P)-binding Rossmann-fold domains"/>
    <property type="match status" value="1"/>
</dbReference>
<reference evidence="5 6" key="2">
    <citation type="submission" date="2019-09" db="EMBL/GenBank/DDBJ databases">
        <authorList>
            <person name="Jin C."/>
        </authorList>
    </citation>
    <scope>NUCLEOTIDE SEQUENCE [LARGE SCALE GENOMIC DNA]</scope>
    <source>
        <strain evidence="5 6">BN130099</strain>
    </source>
</reference>
<evidence type="ECO:0000313" key="6">
    <source>
        <dbReference type="Proteomes" id="UP000325003"/>
    </source>
</evidence>
<dbReference type="PANTHER" id="PTHR24322">
    <property type="entry name" value="PKSB"/>
    <property type="match status" value="1"/>
</dbReference>
<dbReference type="AlphaFoldDB" id="A0A5B1LG17"/>
<keyword evidence="2" id="KW-0560">Oxidoreductase</keyword>
<feature type="domain" description="Ketoreductase" evidence="4">
    <location>
        <begin position="21"/>
        <end position="210"/>
    </location>
</feature>
<dbReference type="PRINTS" id="PR00080">
    <property type="entry name" value="SDRFAMILY"/>
</dbReference>